<dbReference type="GO" id="GO:0010343">
    <property type="term" value="P:singlet oxygen-mediated programmed cell death"/>
    <property type="evidence" value="ECO:0007669"/>
    <property type="project" value="InterPro"/>
</dbReference>
<sequence length="471" mass="52009">MASSSSSSSPPSRNAAVSPPRITDLSTVLSLSCKIDDDVSDDLKKLRQAVDDASSLVGWWSGISGDGKDPYGHIIHISAEHGKYLARSYTPWQLATSREGTPLFEIYITPGQVGEVKDQAIYLKHKAAAQDGKGIDFEPDLKPLSMPKIDLTPVNTNMDMALGGIANFLVALNPMNATNPIMHMALSQMRKMSGEDSDGKVKTAIWIDFAIGNFKDKNEKDSTEMENELRRVPAALQRKGCFSFCLTVEEDEEQQSGKKILKEYRAIDHVILDIADCLGKGEPRKNEDQGKFKPLMCSQALKPPVLSGLTAFNKIMVTTSSDPLTGLYTASNGYLVTEVIQFTRKFGQWQGNGETEGPSKVESYDYVEAIKLTGDPDVPAGQETFRARVGDKYKLPPQSVLEDKFGAVARYKGEGRLTGFQKSKWVDVEVFIIGEEYRRDGFALGFLYSASKYHVLKLFKQLSLPSFEESL</sequence>
<feature type="compositionally biased region" description="Low complexity" evidence="1">
    <location>
        <begin position="1"/>
        <end position="12"/>
    </location>
</feature>
<reference evidence="2" key="2">
    <citation type="submission" date="2023-05" db="EMBL/GenBank/DDBJ databases">
        <authorList>
            <person name="Schelkunov M.I."/>
        </authorList>
    </citation>
    <scope>NUCLEOTIDE SEQUENCE</scope>
    <source>
        <strain evidence="2">Hsosn_3</strain>
        <tissue evidence="2">Leaf</tissue>
    </source>
</reference>
<keyword evidence="3" id="KW-1185">Reference proteome</keyword>
<dbReference type="Pfam" id="PF12014">
    <property type="entry name" value="Cyclin_D1_bind"/>
    <property type="match status" value="1"/>
</dbReference>
<accession>A0AAD8JGL9</accession>
<feature type="region of interest" description="Disordered" evidence="1">
    <location>
        <begin position="1"/>
        <end position="20"/>
    </location>
</feature>
<reference evidence="2" key="1">
    <citation type="submission" date="2023-02" db="EMBL/GenBank/DDBJ databases">
        <title>Genome of toxic invasive species Heracleum sosnowskyi carries increased number of genes despite the absence of recent whole-genome duplications.</title>
        <authorList>
            <person name="Schelkunov M."/>
            <person name="Shtratnikova V."/>
            <person name="Makarenko M."/>
            <person name="Klepikova A."/>
            <person name="Omelchenko D."/>
            <person name="Novikova G."/>
            <person name="Obukhova E."/>
            <person name="Bogdanov V."/>
            <person name="Penin A."/>
            <person name="Logacheva M."/>
        </authorList>
    </citation>
    <scope>NUCLEOTIDE SEQUENCE</scope>
    <source>
        <strain evidence="2">Hsosn_3</strain>
        <tissue evidence="2">Leaf</tissue>
    </source>
</reference>
<name>A0AAD8JGL9_9APIA</name>
<organism evidence="2 3">
    <name type="scientific">Heracleum sosnowskyi</name>
    <dbReference type="NCBI Taxonomy" id="360622"/>
    <lineage>
        <taxon>Eukaryota</taxon>
        <taxon>Viridiplantae</taxon>
        <taxon>Streptophyta</taxon>
        <taxon>Embryophyta</taxon>
        <taxon>Tracheophyta</taxon>
        <taxon>Spermatophyta</taxon>
        <taxon>Magnoliopsida</taxon>
        <taxon>eudicotyledons</taxon>
        <taxon>Gunneridae</taxon>
        <taxon>Pentapetalae</taxon>
        <taxon>asterids</taxon>
        <taxon>campanulids</taxon>
        <taxon>Apiales</taxon>
        <taxon>Apiaceae</taxon>
        <taxon>Apioideae</taxon>
        <taxon>apioid superclade</taxon>
        <taxon>Tordylieae</taxon>
        <taxon>Tordyliinae</taxon>
        <taxon>Heracleum</taxon>
    </lineage>
</organism>
<dbReference type="EMBL" id="JAUIZM010000001">
    <property type="protein sequence ID" value="KAK1402085.1"/>
    <property type="molecule type" value="Genomic_DNA"/>
</dbReference>
<evidence type="ECO:0000256" key="1">
    <source>
        <dbReference type="SAM" id="MobiDB-lite"/>
    </source>
</evidence>
<comment type="caution">
    <text evidence="2">The sequence shown here is derived from an EMBL/GenBank/DDBJ whole genome shotgun (WGS) entry which is preliminary data.</text>
</comment>
<evidence type="ECO:0000313" key="2">
    <source>
        <dbReference type="EMBL" id="KAK1402085.1"/>
    </source>
</evidence>
<dbReference type="PANTHER" id="PTHR33917:SF3">
    <property type="entry name" value="PROTEIN EXECUTER 1, CHLOROPLASTIC"/>
    <property type="match status" value="1"/>
</dbReference>
<dbReference type="AlphaFoldDB" id="A0AAD8JGL9"/>
<protein>
    <submittedName>
        <fullName evidence="2">Uncharacterized protein</fullName>
    </submittedName>
</protein>
<dbReference type="InterPro" id="IPR044680">
    <property type="entry name" value="EX1/2"/>
</dbReference>
<gene>
    <name evidence="2" type="ORF">POM88_001690</name>
</gene>
<dbReference type="GO" id="GO:0042651">
    <property type="term" value="C:thylakoid membrane"/>
    <property type="evidence" value="ECO:0007669"/>
    <property type="project" value="TreeGrafter"/>
</dbReference>
<dbReference type="Proteomes" id="UP001237642">
    <property type="component" value="Unassembled WGS sequence"/>
</dbReference>
<evidence type="ECO:0000313" key="3">
    <source>
        <dbReference type="Proteomes" id="UP001237642"/>
    </source>
</evidence>
<proteinExistence type="predicted"/>
<dbReference type="PANTHER" id="PTHR33917">
    <property type="entry name" value="PROTEIN EXECUTER 1, CHLOROPLASTIC"/>
    <property type="match status" value="1"/>
</dbReference>